<accession>W5SVA8</accession>
<proteinExistence type="predicted"/>
<dbReference type="STRING" id="1313292.BCO_0052902"/>
<dbReference type="AlphaFoldDB" id="W5SVA8"/>
<gene>
    <name evidence="1" type="ORF">BCO_0052902</name>
</gene>
<dbReference type="PATRIC" id="fig|1313292.3.peg.667"/>
<dbReference type="EMBL" id="CP005745">
    <property type="protein sequence ID" value="AHH10807.1"/>
    <property type="molecule type" value="Genomic_DNA"/>
</dbReference>
<evidence type="ECO:0000313" key="2">
    <source>
        <dbReference type="Proteomes" id="UP000019330"/>
    </source>
</evidence>
<name>W5SVA8_9SPIR</name>
<dbReference type="HOGENOM" id="CLU_2731989_0_0_12"/>
<dbReference type="Proteomes" id="UP000019330">
    <property type="component" value="Chromosome"/>
</dbReference>
<evidence type="ECO:0000313" key="1">
    <source>
        <dbReference type="EMBL" id="AHH10807.1"/>
    </source>
</evidence>
<organism evidence="1 2">
    <name type="scientific">Borrelia coriaceae ATCC 43381</name>
    <dbReference type="NCBI Taxonomy" id="1408429"/>
    <lineage>
        <taxon>Bacteria</taxon>
        <taxon>Pseudomonadati</taxon>
        <taxon>Spirochaetota</taxon>
        <taxon>Spirochaetia</taxon>
        <taxon>Spirochaetales</taxon>
        <taxon>Borreliaceae</taxon>
        <taxon>Borrelia</taxon>
    </lineage>
</organism>
<keyword evidence="2" id="KW-1185">Reference proteome</keyword>
<reference evidence="1" key="1">
    <citation type="submission" date="2013-04" db="EMBL/GenBank/DDBJ databases">
        <title>Comparative Genomics of Relapsing Fever Spirochetes.</title>
        <authorList>
            <person name="Schwan T.G."/>
            <person name="Raffel S.J."/>
            <person name="Porcella S.F."/>
            <person name="Martens C.A."/>
            <person name="Bruno D.P."/>
            <person name="Ricklefs S.M."/>
            <person name="Barbian K.B."/>
        </authorList>
    </citation>
    <scope>NUCLEOTIDE SEQUENCE [LARGE SCALE GENOMIC DNA]</scope>
    <source>
        <strain evidence="1">Co53</strain>
    </source>
</reference>
<sequence>MNIEKELTTRLNNNKNLKKIQELIAKNLSFSIVGQEGFFKAFLINKIKEYSSNNKIILIVKNENISDILQK</sequence>
<dbReference type="eggNOG" id="COG1197">
    <property type="taxonomic scope" value="Bacteria"/>
</dbReference>
<protein>
    <submittedName>
        <fullName evidence="1">Transcription-repair coupling factor</fullName>
    </submittedName>
</protein>